<proteinExistence type="predicted"/>
<evidence type="ECO:0000313" key="2">
    <source>
        <dbReference type="Proteomes" id="UP001597083"/>
    </source>
</evidence>
<sequence length="149" mass="16474">MSEQHDLALRLALVKVLTDRLKDVKAAAGCEVTDTWRPKDRATVVLPGSDAEIGTVTLSSGSTKARLSDEDAYRTWVEANYPEQIETVTTTRIKPEFTNRLLTFVQRSGKVRDPGTGQEVPGVVVETGDPHPMVKLVRDAPELFAQAWR</sequence>
<reference evidence="2" key="1">
    <citation type="journal article" date="2019" name="Int. J. Syst. Evol. Microbiol.">
        <title>The Global Catalogue of Microorganisms (GCM) 10K type strain sequencing project: providing services to taxonomists for standard genome sequencing and annotation.</title>
        <authorList>
            <consortium name="The Broad Institute Genomics Platform"/>
            <consortium name="The Broad Institute Genome Sequencing Center for Infectious Disease"/>
            <person name="Wu L."/>
            <person name="Ma J."/>
        </authorList>
    </citation>
    <scope>NUCLEOTIDE SEQUENCE [LARGE SCALE GENOMIC DNA]</scope>
    <source>
        <strain evidence="2">JCM 31696</strain>
    </source>
</reference>
<dbReference type="EMBL" id="JBHTIR010002109">
    <property type="protein sequence ID" value="MFD0853368.1"/>
    <property type="molecule type" value="Genomic_DNA"/>
</dbReference>
<evidence type="ECO:0000313" key="1">
    <source>
        <dbReference type="EMBL" id="MFD0853368.1"/>
    </source>
</evidence>
<keyword evidence="2" id="KW-1185">Reference proteome</keyword>
<feature type="non-terminal residue" evidence="1">
    <location>
        <position position="149"/>
    </location>
</feature>
<organism evidence="1 2">
    <name type="scientific">Actinomadura adrarensis</name>
    <dbReference type="NCBI Taxonomy" id="1819600"/>
    <lineage>
        <taxon>Bacteria</taxon>
        <taxon>Bacillati</taxon>
        <taxon>Actinomycetota</taxon>
        <taxon>Actinomycetes</taxon>
        <taxon>Streptosporangiales</taxon>
        <taxon>Thermomonosporaceae</taxon>
        <taxon>Actinomadura</taxon>
    </lineage>
</organism>
<comment type="caution">
    <text evidence="1">The sequence shown here is derived from an EMBL/GenBank/DDBJ whole genome shotgun (WGS) entry which is preliminary data.</text>
</comment>
<protein>
    <recommendedName>
        <fullName evidence="3">ASCH domain-containing protein</fullName>
    </recommendedName>
</protein>
<evidence type="ECO:0008006" key="3">
    <source>
        <dbReference type="Google" id="ProtNLM"/>
    </source>
</evidence>
<accession>A0ABW3CHZ3</accession>
<name>A0ABW3CHZ3_9ACTN</name>
<dbReference type="Proteomes" id="UP001597083">
    <property type="component" value="Unassembled WGS sequence"/>
</dbReference>
<gene>
    <name evidence="1" type="ORF">ACFQ07_14095</name>
</gene>